<dbReference type="GO" id="GO:0005829">
    <property type="term" value="C:cytosol"/>
    <property type="evidence" value="ECO:0007669"/>
    <property type="project" value="TreeGrafter"/>
</dbReference>
<evidence type="ECO:0000256" key="9">
    <source>
        <dbReference type="ARBA" id="ARBA00037258"/>
    </source>
</evidence>
<dbReference type="GO" id="GO:0046872">
    <property type="term" value="F:metal ion binding"/>
    <property type="evidence" value="ECO:0007669"/>
    <property type="project" value="UniProtKB-KW"/>
</dbReference>
<dbReference type="GO" id="GO:0004427">
    <property type="term" value="F:inorganic diphosphate phosphatase activity"/>
    <property type="evidence" value="ECO:0007669"/>
    <property type="project" value="UniProtKB-EC"/>
</dbReference>
<dbReference type="EMBL" id="PDZR01000019">
    <property type="protein sequence ID" value="PNG25175.1"/>
    <property type="molecule type" value="Genomic_DNA"/>
</dbReference>
<evidence type="ECO:0000256" key="6">
    <source>
        <dbReference type="ARBA" id="ARBA00022723"/>
    </source>
</evidence>
<accession>A0A2J7TEH6</accession>
<comment type="catalytic activity">
    <reaction evidence="11">
        <text>diphosphate + H2O = 2 phosphate + H(+)</text>
        <dbReference type="Rhea" id="RHEA:24576"/>
        <dbReference type="ChEBI" id="CHEBI:15377"/>
        <dbReference type="ChEBI" id="CHEBI:15378"/>
        <dbReference type="ChEBI" id="CHEBI:33019"/>
        <dbReference type="ChEBI" id="CHEBI:43474"/>
        <dbReference type="EC" id="3.6.1.1"/>
    </reaction>
</comment>
<comment type="cofactor">
    <cofactor evidence="1">
        <name>Mg(2+)</name>
        <dbReference type="ChEBI" id="CHEBI:18420"/>
    </cofactor>
</comment>
<comment type="function">
    <text evidence="9">Phosphatase that hydrolyzes imidodiphosphate, 3-phosphohistidine and 6-phospholysine. Has broad substrate specificity and can also hydrolyze inorganic diphosphate, but with lower efficiency.</text>
</comment>
<evidence type="ECO:0000256" key="7">
    <source>
        <dbReference type="ARBA" id="ARBA00022801"/>
    </source>
</evidence>
<evidence type="ECO:0000256" key="5">
    <source>
        <dbReference type="ARBA" id="ARBA00022490"/>
    </source>
</evidence>
<keyword evidence="7 12" id="KW-0378">Hydrolase</keyword>
<evidence type="ECO:0000256" key="1">
    <source>
        <dbReference type="ARBA" id="ARBA00001946"/>
    </source>
</evidence>
<dbReference type="EC" id="3.6.1.1" evidence="4"/>
<evidence type="ECO:0000313" key="13">
    <source>
        <dbReference type="Proteomes" id="UP000236286"/>
    </source>
</evidence>
<dbReference type="NCBIfam" id="TIGR01458">
    <property type="entry name" value="HAD-SF-IIA-hyp3"/>
    <property type="match status" value="1"/>
</dbReference>
<evidence type="ECO:0000256" key="10">
    <source>
        <dbReference type="ARBA" id="ARBA00039357"/>
    </source>
</evidence>
<protein>
    <recommendedName>
        <fullName evidence="10">Phospholysine phosphohistidine inorganic pyrophosphate phosphatase</fullName>
        <ecNumber evidence="4">3.6.1.1</ecNumber>
    </recommendedName>
</protein>
<dbReference type="AlphaFoldDB" id="A0A2J7TEH6"/>
<gene>
    <name evidence="12" type="ORF">CR492_15075</name>
</gene>
<evidence type="ECO:0000256" key="4">
    <source>
        <dbReference type="ARBA" id="ARBA00012146"/>
    </source>
</evidence>
<dbReference type="PANTHER" id="PTHR19288:SF44">
    <property type="entry name" value="PHOSPHOLYSINE PHOSPHOHISTIDINE INORGANIC PYROPHOSPHATE PHOSPHATASE"/>
    <property type="match status" value="1"/>
</dbReference>
<comment type="subcellular location">
    <subcellularLocation>
        <location evidence="2">Cytoplasm</location>
    </subcellularLocation>
</comment>
<evidence type="ECO:0000256" key="2">
    <source>
        <dbReference type="ARBA" id="ARBA00004496"/>
    </source>
</evidence>
<reference evidence="12 13" key="1">
    <citation type="submission" date="2017-10" db="EMBL/GenBank/DDBJ databases">
        <title>Genome announcement of Methylocella silvestris TVC from permafrost.</title>
        <authorList>
            <person name="Wang J."/>
            <person name="Geng K."/>
            <person name="Ul-Haque F."/>
            <person name="Crombie A.T."/>
            <person name="Street L.E."/>
            <person name="Wookey P.A."/>
            <person name="Murrell J.C."/>
            <person name="Pratscher J."/>
        </authorList>
    </citation>
    <scope>NUCLEOTIDE SEQUENCE [LARGE SCALE GENOMIC DNA]</scope>
    <source>
        <strain evidence="12 13">TVC</strain>
    </source>
</reference>
<comment type="similarity">
    <text evidence="3">Belongs to the HAD-like hydrolase superfamily.</text>
</comment>
<name>A0A2J7TEH6_METSI</name>
<dbReference type="NCBIfam" id="TIGR01460">
    <property type="entry name" value="HAD-SF-IIA"/>
    <property type="match status" value="1"/>
</dbReference>
<sequence length="254" mass="26913">MTPPAGVLLDIDGVICVGAHPIPGSVEAVRRLRERNIPVRFVTNTTRRPRRRILEDLRRLPLEIADSEIFTPARIACDLLAERGLAPLLIVHPDLGEDFSGLPQQGPTAVVVGDAGEAFSYQALNGAFRALAHGAEFFALANNRNFLDSDGDLSLDAGPFVAALEYASGKKPLVLGKPSPAFFKLAVESMGLDMEDVAMIGDDAESDVGGAMAAGLKGVLVRTGKYRPGQEDRLAAPPTSIEDDLSAAVAKLFG</sequence>
<evidence type="ECO:0000256" key="8">
    <source>
        <dbReference type="ARBA" id="ARBA00022842"/>
    </source>
</evidence>
<organism evidence="12 13">
    <name type="scientific">Methylocella silvestris</name>
    <dbReference type="NCBI Taxonomy" id="199596"/>
    <lineage>
        <taxon>Bacteria</taxon>
        <taxon>Pseudomonadati</taxon>
        <taxon>Pseudomonadota</taxon>
        <taxon>Alphaproteobacteria</taxon>
        <taxon>Hyphomicrobiales</taxon>
        <taxon>Beijerinckiaceae</taxon>
        <taxon>Methylocella</taxon>
    </lineage>
</organism>
<dbReference type="GO" id="GO:0016791">
    <property type="term" value="F:phosphatase activity"/>
    <property type="evidence" value="ECO:0007669"/>
    <property type="project" value="InterPro"/>
</dbReference>
<keyword evidence="8" id="KW-0460">Magnesium</keyword>
<dbReference type="Pfam" id="PF13344">
    <property type="entry name" value="Hydrolase_6"/>
    <property type="match status" value="1"/>
</dbReference>
<evidence type="ECO:0000313" key="12">
    <source>
        <dbReference type="EMBL" id="PNG25175.1"/>
    </source>
</evidence>
<dbReference type="Pfam" id="PF13242">
    <property type="entry name" value="Hydrolase_like"/>
    <property type="match status" value="1"/>
</dbReference>
<dbReference type="OrthoDB" id="148966at2"/>
<dbReference type="InterPro" id="IPR006357">
    <property type="entry name" value="HAD-SF_hydro_IIA"/>
</dbReference>
<dbReference type="PANTHER" id="PTHR19288">
    <property type="entry name" value="4-NITROPHENYLPHOSPHATASE-RELATED"/>
    <property type="match status" value="1"/>
</dbReference>
<dbReference type="InterPro" id="IPR006355">
    <property type="entry name" value="LHPP/HDHD2"/>
</dbReference>
<evidence type="ECO:0000256" key="3">
    <source>
        <dbReference type="ARBA" id="ARBA00007958"/>
    </source>
</evidence>
<proteinExistence type="inferred from homology"/>
<comment type="caution">
    <text evidence="12">The sequence shown here is derived from an EMBL/GenBank/DDBJ whole genome shotgun (WGS) entry which is preliminary data.</text>
</comment>
<keyword evidence="6" id="KW-0479">Metal-binding</keyword>
<evidence type="ECO:0000256" key="11">
    <source>
        <dbReference type="ARBA" id="ARBA00047820"/>
    </source>
</evidence>
<dbReference type="Gene3D" id="3.40.50.1000">
    <property type="entry name" value="HAD superfamily/HAD-like"/>
    <property type="match status" value="2"/>
</dbReference>
<dbReference type="Proteomes" id="UP000236286">
    <property type="component" value="Unassembled WGS sequence"/>
</dbReference>
<keyword evidence="5" id="KW-0963">Cytoplasm</keyword>
<dbReference type="InterPro" id="IPR023214">
    <property type="entry name" value="HAD_sf"/>
</dbReference>
<dbReference type="InterPro" id="IPR036412">
    <property type="entry name" value="HAD-like_sf"/>
</dbReference>
<dbReference type="SUPFAM" id="SSF56784">
    <property type="entry name" value="HAD-like"/>
    <property type="match status" value="1"/>
</dbReference>